<organism evidence="2 3">
    <name type="scientific">Actinotalea lenta</name>
    <dbReference type="NCBI Taxonomy" id="3064654"/>
    <lineage>
        <taxon>Bacteria</taxon>
        <taxon>Bacillati</taxon>
        <taxon>Actinomycetota</taxon>
        <taxon>Actinomycetes</taxon>
        <taxon>Micrococcales</taxon>
        <taxon>Cellulomonadaceae</taxon>
        <taxon>Actinotalea</taxon>
    </lineage>
</organism>
<feature type="domain" description="D-alanyl-D-alanine carboxypeptidase-like core" evidence="1">
    <location>
        <begin position="117"/>
        <end position="227"/>
    </location>
</feature>
<dbReference type="CDD" id="cd14814">
    <property type="entry name" value="Peptidase_M15"/>
    <property type="match status" value="1"/>
</dbReference>
<dbReference type="SUPFAM" id="SSF55166">
    <property type="entry name" value="Hedgehog/DD-peptidase"/>
    <property type="match status" value="1"/>
</dbReference>
<sequence>MKPRPHTLARALVVGAIGGATIAVPMFGLTAPSAVGTPVVRATADAPSTAEILASAPQQTTPTSVLAPAATGLRDVDQVSRSLTRDPLPSCTGVVVETSGNGQIPAKDLCTLWDGVHMLRGDAAVALTELNSNFKAAFGRNLCLTDAYRTLAVQRRLAYTKPGLAAMPGTSNHGWGLAIDLCGSETGSSSAMAWLHKNGPAYGWDNPAWARPGGSGPHEPWHWEYVPGTTAMGTNYS</sequence>
<dbReference type="InterPro" id="IPR009045">
    <property type="entry name" value="Zn_M74/Hedgehog-like"/>
</dbReference>
<protein>
    <submittedName>
        <fullName evidence="2">M15 family metallopeptidase</fullName>
    </submittedName>
</protein>
<dbReference type="PANTHER" id="PTHR34385:SF1">
    <property type="entry name" value="PEPTIDOGLYCAN L-ALANYL-D-GLUTAMATE ENDOPEPTIDASE CWLK"/>
    <property type="match status" value="1"/>
</dbReference>
<keyword evidence="3" id="KW-1185">Reference proteome</keyword>
<evidence type="ECO:0000259" key="1">
    <source>
        <dbReference type="Pfam" id="PF02557"/>
    </source>
</evidence>
<dbReference type="EMBL" id="JAUQYP010000002">
    <property type="protein sequence ID" value="MDO8108618.1"/>
    <property type="molecule type" value="Genomic_DNA"/>
</dbReference>
<evidence type="ECO:0000313" key="2">
    <source>
        <dbReference type="EMBL" id="MDO8108618.1"/>
    </source>
</evidence>
<dbReference type="Gene3D" id="3.30.1380.10">
    <property type="match status" value="1"/>
</dbReference>
<reference evidence="2 3" key="1">
    <citation type="submission" date="2023-07" db="EMBL/GenBank/DDBJ databases">
        <title>Description of novel actinomycetes strains, isolated from tidal flat sediment.</title>
        <authorList>
            <person name="Lu C."/>
        </authorList>
    </citation>
    <scope>NUCLEOTIDE SEQUENCE [LARGE SCALE GENOMIC DNA]</scope>
    <source>
        <strain evidence="2 3">SYSU T00b441</strain>
    </source>
</reference>
<dbReference type="InterPro" id="IPR003709">
    <property type="entry name" value="VanY-like_core_dom"/>
</dbReference>
<dbReference type="Proteomes" id="UP001232536">
    <property type="component" value="Unassembled WGS sequence"/>
</dbReference>
<gene>
    <name evidence="2" type="ORF">Q6348_15575</name>
</gene>
<dbReference type="InterPro" id="IPR052179">
    <property type="entry name" value="DD-CPase-like"/>
</dbReference>
<name>A0ABT9DCI3_9CELL</name>
<proteinExistence type="predicted"/>
<dbReference type="PANTHER" id="PTHR34385">
    <property type="entry name" value="D-ALANYL-D-ALANINE CARBOXYPEPTIDASE"/>
    <property type="match status" value="1"/>
</dbReference>
<dbReference type="RefSeq" id="WP_304602309.1">
    <property type="nucleotide sequence ID" value="NZ_JAUQYO010000001.1"/>
</dbReference>
<dbReference type="Pfam" id="PF02557">
    <property type="entry name" value="VanY"/>
    <property type="match status" value="1"/>
</dbReference>
<evidence type="ECO:0000313" key="3">
    <source>
        <dbReference type="Proteomes" id="UP001232536"/>
    </source>
</evidence>
<comment type="caution">
    <text evidence="2">The sequence shown here is derived from an EMBL/GenBank/DDBJ whole genome shotgun (WGS) entry which is preliminary data.</text>
</comment>
<accession>A0ABT9DCI3</accession>